<evidence type="ECO:0000313" key="1">
    <source>
        <dbReference type="EMBL" id="SFP24639.1"/>
    </source>
</evidence>
<dbReference type="Proteomes" id="UP000199137">
    <property type="component" value="Unassembled WGS sequence"/>
</dbReference>
<name>A0A1I5NS35_9PSEU</name>
<gene>
    <name evidence="1" type="ORF">SAMN05421854_104508</name>
</gene>
<dbReference type="AlphaFoldDB" id="A0A1I5NS35"/>
<accession>A0A1I5NS35</accession>
<evidence type="ECO:0000313" key="2">
    <source>
        <dbReference type="Proteomes" id="UP000199137"/>
    </source>
</evidence>
<organism evidence="1 2">
    <name type="scientific">Amycolatopsis rubida</name>
    <dbReference type="NCBI Taxonomy" id="112413"/>
    <lineage>
        <taxon>Bacteria</taxon>
        <taxon>Bacillati</taxon>
        <taxon>Actinomycetota</taxon>
        <taxon>Actinomycetes</taxon>
        <taxon>Pseudonocardiales</taxon>
        <taxon>Pseudonocardiaceae</taxon>
        <taxon>Amycolatopsis</taxon>
    </lineage>
</organism>
<proteinExistence type="predicted"/>
<reference evidence="1 2" key="1">
    <citation type="submission" date="2016-10" db="EMBL/GenBank/DDBJ databases">
        <authorList>
            <person name="de Groot N.N."/>
        </authorList>
    </citation>
    <scope>NUCLEOTIDE SEQUENCE [LARGE SCALE GENOMIC DNA]</scope>
    <source>
        <strain evidence="1 2">DSM 44637</strain>
    </source>
</reference>
<dbReference type="EMBL" id="FOWC01000004">
    <property type="protein sequence ID" value="SFP24639.1"/>
    <property type="molecule type" value="Genomic_DNA"/>
</dbReference>
<sequence>MRWFRGGLVPGPGRVALAGWVLVAPGWPGAVVSGEPVLSRVGRSPMGWVLVARAPGRWFPVGVTLAGWVLVTRGRSGAVVSGELVTGPG</sequence>
<protein>
    <submittedName>
        <fullName evidence="1">Uncharacterized protein</fullName>
    </submittedName>
</protein>